<dbReference type="SUPFAM" id="SSF160240">
    <property type="entry name" value="Cation efflux protein cytoplasmic domain-like"/>
    <property type="match status" value="1"/>
</dbReference>
<evidence type="ECO:0000256" key="7">
    <source>
        <dbReference type="ARBA" id="ARBA00023136"/>
    </source>
</evidence>
<keyword evidence="3" id="KW-0813">Transport</keyword>
<feature type="transmembrane region" description="Helical" evidence="8">
    <location>
        <begin position="165"/>
        <end position="183"/>
    </location>
</feature>
<dbReference type="NCBIfam" id="TIGR01297">
    <property type="entry name" value="CDF"/>
    <property type="match status" value="1"/>
</dbReference>
<name>A0ABQ3Z486_9ACTN</name>
<dbReference type="InterPro" id="IPR027470">
    <property type="entry name" value="Cation_efflux_CTD"/>
</dbReference>
<evidence type="ECO:0000256" key="3">
    <source>
        <dbReference type="ARBA" id="ARBA00022448"/>
    </source>
</evidence>
<feature type="transmembrane region" description="Helical" evidence="8">
    <location>
        <begin position="55"/>
        <end position="76"/>
    </location>
</feature>
<dbReference type="PANTHER" id="PTHR11562:SF17">
    <property type="entry name" value="RE54080P-RELATED"/>
    <property type="match status" value="1"/>
</dbReference>
<comment type="similarity">
    <text evidence="2">Belongs to the cation diffusion facilitator (CDF) transporter (TC 2.A.4) family. SLC30A subfamily.</text>
</comment>
<dbReference type="Pfam" id="PF16916">
    <property type="entry name" value="ZT_dimer"/>
    <property type="match status" value="1"/>
</dbReference>
<dbReference type="SUPFAM" id="SSF161111">
    <property type="entry name" value="Cation efflux protein transmembrane domain-like"/>
    <property type="match status" value="1"/>
</dbReference>
<evidence type="ECO:0000256" key="1">
    <source>
        <dbReference type="ARBA" id="ARBA00004141"/>
    </source>
</evidence>
<evidence type="ECO:0000313" key="12">
    <source>
        <dbReference type="Proteomes" id="UP000637628"/>
    </source>
</evidence>
<evidence type="ECO:0000256" key="6">
    <source>
        <dbReference type="ARBA" id="ARBA00023065"/>
    </source>
</evidence>
<keyword evidence="4 8" id="KW-0812">Transmembrane</keyword>
<feature type="transmembrane region" description="Helical" evidence="8">
    <location>
        <begin position="88"/>
        <end position="109"/>
    </location>
</feature>
<evidence type="ECO:0000256" key="5">
    <source>
        <dbReference type="ARBA" id="ARBA00022989"/>
    </source>
</evidence>
<feature type="domain" description="Cation efflux protein transmembrane" evidence="9">
    <location>
        <begin position="23"/>
        <end position="214"/>
    </location>
</feature>
<keyword evidence="7 8" id="KW-0472">Membrane</keyword>
<organism evidence="11 12">
    <name type="scientific">Paractinoplanes durhamensis</name>
    <dbReference type="NCBI Taxonomy" id="113563"/>
    <lineage>
        <taxon>Bacteria</taxon>
        <taxon>Bacillati</taxon>
        <taxon>Actinomycetota</taxon>
        <taxon>Actinomycetes</taxon>
        <taxon>Micromonosporales</taxon>
        <taxon>Micromonosporaceae</taxon>
        <taxon>Paractinoplanes</taxon>
    </lineage>
</organism>
<keyword evidence="6" id="KW-0406">Ion transport</keyword>
<dbReference type="InterPro" id="IPR036837">
    <property type="entry name" value="Cation_efflux_CTD_sf"/>
</dbReference>
<keyword evidence="5 8" id="KW-1133">Transmembrane helix</keyword>
<reference evidence="11 12" key="1">
    <citation type="submission" date="2021-01" db="EMBL/GenBank/DDBJ databases">
        <title>Whole genome shotgun sequence of Actinoplanes durhamensis NBRC 14914.</title>
        <authorList>
            <person name="Komaki H."/>
            <person name="Tamura T."/>
        </authorList>
    </citation>
    <scope>NUCLEOTIDE SEQUENCE [LARGE SCALE GENOMIC DNA]</scope>
    <source>
        <strain evidence="11 12">NBRC 14914</strain>
    </source>
</reference>
<proteinExistence type="inferred from homology"/>
<dbReference type="PANTHER" id="PTHR11562">
    <property type="entry name" value="CATION EFFLUX PROTEIN/ ZINC TRANSPORTER"/>
    <property type="match status" value="1"/>
</dbReference>
<evidence type="ECO:0000259" key="10">
    <source>
        <dbReference type="Pfam" id="PF16916"/>
    </source>
</evidence>
<dbReference type="InterPro" id="IPR027469">
    <property type="entry name" value="Cation_efflux_TMD_sf"/>
</dbReference>
<dbReference type="Pfam" id="PF01545">
    <property type="entry name" value="Cation_efflux"/>
    <property type="match status" value="1"/>
</dbReference>
<evidence type="ECO:0000313" key="11">
    <source>
        <dbReference type="EMBL" id="GIE04644.1"/>
    </source>
</evidence>
<comment type="caution">
    <text evidence="11">The sequence shown here is derived from an EMBL/GenBank/DDBJ whole genome shotgun (WGS) entry which is preliminary data.</text>
</comment>
<evidence type="ECO:0000256" key="4">
    <source>
        <dbReference type="ARBA" id="ARBA00022692"/>
    </source>
</evidence>
<feature type="domain" description="Cation efflux protein cytoplasmic" evidence="10">
    <location>
        <begin position="218"/>
        <end position="292"/>
    </location>
</feature>
<dbReference type="EMBL" id="BOML01000048">
    <property type="protein sequence ID" value="GIE04644.1"/>
    <property type="molecule type" value="Genomic_DNA"/>
</dbReference>
<sequence length="304" mass="31295">MGAGHDHGTQALNAGAKHRGRLWWAAAMLAAFMLVEAAAALLTGSLALLSDAGHMFTDVLGIAMALAAITAAGRAATDSHRTFGLYRLEVLAALANAVLLTAVAGFVLVEAVRRFTDPPDVPAGSMLAVAGGGLVINVIAFGLLRSGAKESINVRGAYLEVVGDLLGSVGVIVAAVIIAVTGWSYADPIAAVIVALMILPRTFALGRSAVRILVQAAPEHLDITEVRARLAAVPGVCDVHDLHVWTLTSGMDVASAHLSLEPAAELAAVLDNAREALHDDFHIEHATLQVEPVGAGGRCTPAGW</sequence>
<dbReference type="Gene3D" id="1.20.1510.10">
    <property type="entry name" value="Cation efflux protein transmembrane domain"/>
    <property type="match status" value="1"/>
</dbReference>
<dbReference type="InterPro" id="IPR002524">
    <property type="entry name" value="Cation_efflux"/>
</dbReference>
<dbReference type="RefSeq" id="WP_203731546.1">
    <property type="nucleotide sequence ID" value="NZ_BAAATX010000011.1"/>
</dbReference>
<evidence type="ECO:0000256" key="2">
    <source>
        <dbReference type="ARBA" id="ARBA00008873"/>
    </source>
</evidence>
<dbReference type="InterPro" id="IPR058533">
    <property type="entry name" value="Cation_efflux_TM"/>
</dbReference>
<accession>A0ABQ3Z486</accession>
<keyword evidence="12" id="KW-1185">Reference proteome</keyword>
<comment type="subcellular location">
    <subcellularLocation>
        <location evidence="1">Membrane</location>
        <topology evidence="1">Multi-pass membrane protein</topology>
    </subcellularLocation>
</comment>
<evidence type="ECO:0000256" key="8">
    <source>
        <dbReference type="SAM" id="Phobius"/>
    </source>
</evidence>
<evidence type="ECO:0000259" key="9">
    <source>
        <dbReference type="Pfam" id="PF01545"/>
    </source>
</evidence>
<gene>
    <name evidence="11" type="ORF">Adu01nite_59940</name>
</gene>
<feature type="transmembrane region" description="Helical" evidence="8">
    <location>
        <begin position="22"/>
        <end position="49"/>
    </location>
</feature>
<protein>
    <submittedName>
        <fullName evidence="11">Cation efflux system protein</fullName>
    </submittedName>
</protein>
<feature type="transmembrane region" description="Helical" evidence="8">
    <location>
        <begin position="121"/>
        <end position="144"/>
    </location>
</feature>
<dbReference type="Proteomes" id="UP000637628">
    <property type="component" value="Unassembled WGS sequence"/>
</dbReference>
<dbReference type="InterPro" id="IPR050681">
    <property type="entry name" value="CDF/SLC30A"/>
</dbReference>
<feature type="transmembrane region" description="Helical" evidence="8">
    <location>
        <begin position="189"/>
        <end position="206"/>
    </location>
</feature>